<dbReference type="AlphaFoldDB" id="A0A8J4DEN7"/>
<name>A0A8J4DEN7_9ACTN</name>
<accession>A0A8J4DEN7</accession>
<evidence type="ECO:0000256" key="1">
    <source>
        <dbReference type="SAM" id="MobiDB-lite"/>
    </source>
</evidence>
<dbReference type="EMBL" id="BOOR01000080">
    <property type="protein sequence ID" value="GII59233.1"/>
    <property type="molecule type" value="Genomic_DNA"/>
</dbReference>
<dbReference type="InterPro" id="IPR029063">
    <property type="entry name" value="SAM-dependent_MTases_sf"/>
</dbReference>
<feature type="domain" description="Methyltransferase type 11" evidence="2">
    <location>
        <begin position="233"/>
        <end position="328"/>
    </location>
</feature>
<proteinExistence type="predicted"/>
<evidence type="ECO:0000259" key="2">
    <source>
        <dbReference type="Pfam" id="PF08241"/>
    </source>
</evidence>
<evidence type="ECO:0000313" key="4">
    <source>
        <dbReference type="Proteomes" id="UP000605992"/>
    </source>
</evidence>
<keyword evidence="4" id="KW-1185">Reference proteome</keyword>
<protein>
    <recommendedName>
        <fullName evidence="2">Methyltransferase type 11 domain-containing protein</fullName>
    </recommendedName>
</protein>
<dbReference type="Pfam" id="PF08241">
    <property type="entry name" value="Methyltransf_11"/>
    <property type="match status" value="1"/>
</dbReference>
<sequence>MYMAEQGFGEDMVHHPKDPDGLHLCALSGDETIGALAAYVYEPGAPELTHLELPKVDGLSVQIGKRLEEAPYRGALISEQLGTSMMLQISESLRPVRFFLTVRGTHRRLIDRYARRGFVRHADIGSGADAVTVMTIEGAAAMEKLYVEYRALGKRSMHNGTRIAVPSLVPFLADTDREHLLAGDLLGAENIYLDPLPRKEELPRLAAQSRLMAAEQRPRLMATAFPPPPASLLDVGTGPGDALAAVAKEPPFSGYRIRGVEPSPDLRATARSAFPQLDVRRGTAYATGEPDASHDVVMASFLFIHLRSPDLALREMWRVLRPGGLLYVVDVNDDTFTGPDEIRRMVEMHDHYYPGDRTILTDLPRRAGEFGFELENHFATTVRNTGDSEPVFGQDEIVLRLREGWGLLAFMRSQETTAKLFEEAQKHYFRTQCELSLGIETQVYRKPAAQPDEQLQHLEKCSASRAAPAES</sequence>
<reference evidence="3" key="1">
    <citation type="submission" date="2021-01" db="EMBL/GenBank/DDBJ databases">
        <title>Whole genome shotgun sequence of Planotetraspora thailandica NBRC 104271.</title>
        <authorList>
            <person name="Komaki H."/>
            <person name="Tamura T."/>
        </authorList>
    </citation>
    <scope>NUCLEOTIDE SEQUENCE</scope>
    <source>
        <strain evidence="3">NBRC 104271</strain>
    </source>
</reference>
<organism evidence="3 4">
    <name type="scientific">Planotetraspora thailandica</name>
    <dbReference type="NCBI Taxonomy" id="487172"/>
    <lineage>
        <taxon>Bacteria</taxon>
        <taxon>Bacillati</taxon>
        <taxon>Actinomycetota</taxon>
        <taxon>Actinomycetes</taxon>
        <taxon>Streptosporangiales</taxon>
        <taxon>Streptosporangiaceae</taxon>
        <taxon>Planotetraspora</taxon>
    </lineage>
</organism>
<dbReference type="InterPro" id="IPR050508">
    <property type="entry name" value="Methyltransf_Superfamily"/>
</dbReference>
<dbReference type="InterPro" id="IPR013216">
    <property type="entry name" value="Methyltransf_11"/>
</dbReference>
<evidence type="ECO:0000313" key="3">
    <source>
        <dbReference type="EMBL" id="GII59233.1"/>
    </source>
</evidence>
<dbReference type="Gene3D" id="3.40.50.150">
    <property type="entry name" value="Vaccinia Virus protein VP39"/>
    <property type="match status" value="1"/>
</dbReference>
<dbReference type="SUPFAM" id="SSF53335">
    <property type="entry name" value="S-adenosyl-L-methionine-dependent methyltransferases"/>
    <property type="match status" value="1"/>
</dbReference>
<gene>
    <name evidence="3" type="ORF">Pth03_76220</name>
</gene>
<feature type="region of interest" description="Disordered" evidence="1">
    <location>
        <begin position="450"/>
        <end position="471"/>
    </location>
</feature>
<dbReference type="Proteomes" id="UP000605992">
    <property type="component" value="Unassembled WGS sequence"/>
</dbReference>
<dbReference type="CDD" id="cd02440">
    <property type="entry name" value="AdoMet_MTases"/>
    <property type="match status" value="1"/>
</dbReference>
<dbReference type="GO" id="GO:0008757">
    <property type="term" value="F:S-adenosylmethionine-dependent methyltransferase activity"/>
    <property type="evidence" value="ECO:0007669"/>
    <property type="project" value="InterPro"/>
</dbReference>
<comment type="caution">
    <text evidence="3">The sequence shown here is derived from an EMBL/GenBank/DDBJ whole genome shotgun (WGS) entry which is preliminary data.</text>
</comment>
<dbReference type="PANTHER" id="PTHR42912">
    <property type="entry name" value="METHYLTRANSFERASE"/>
    <property type="match status" value="1"/>
</dbReference>
<dbReference type="PANTHER" id="PTHR42912:SF90">
    <property type="entry name" value="METHYLTRANSFERASE DOMAIN-CONTAINING PROTEIN"/>
    <property type="match status" value="1"/>
</dbReference>